<name>A0AAV2TZX6_CALDB</name>
<feature type="compositionally biased region" description="Low complexity" evidence="2">
    <location>
        <begin position="618"/>
        <end position="627"/>
    </location>
</feature>
<feature type="compositionally biased region" description="Polar residues" evidence="2">
    <location>
        <begin position="351"/>
        <end position="363"/>
    </location>
</feature>
<dbReference type="EMBL" id="CAXLJL010000933">
    <property type="protein sequence ID" value="CAL5141891.1"/>
    <property type="molecule type" value="Genomic_DNA"/>
</dbReference>
<keyword evidence="1" id="KW-0479">Metal-binding</keyword>
<feature type="domain" description="C2H2-type" evidence="3">
    <location>
        <begin position="1400"/>
        <end position="1430"/>
    </location>
</feature>
<sequence>MSDRLPREGALDADGDAALADIDSTSRSAFRPFPAFDSGSSIFNLNPPNLRSEPRGSRIEPPILPPATLFCRHCHRIGWGGPQELLDHTKEAHGILKKAFPCFDCRLAGFTRKRRLVNHQLSGDCLGPSWELLYERAVNCNQTTTAYEPHSFNGVLPNSDSGEDHVLRPPKIEGMSSSSSAAQVKQLRGSNIQKGPTGCDSLSHLFPDAENREHFIDGVDKQMSERNINGHALSVHVPSTTHNTAESANFSRKRHCSDSYTRDLLPRQKVLKADPDLAVSQGTVEKCQNADVPASKNHVHQKTTVLREDYISASQTKLRTTHPSCRRSLLDWESFISSSNSTKRPPLPKQNDGNVMNEPNTDSNRVRRTKFLPRSKHHTDDSVAVVSSSNKLSTAHGKSSADTSLSTSNDSQSSVATRTVLEIENKNSSSNPSFGDVTPSKANSDLSDKKESLQISSSENEKDFTRDASCSKAKRLRTEGKSSRLPTGSSNRARTKRVTEGKSACLTDSESSGTKKAPPTIQTSTQRPSDASTSNKVNASSDVNNGLTHLSVVDEPKESNASPVNSPMCDLSLRTTSPDTISTDEVCARSGEADLFSSKSSGEDRLAPDPSENTRQFSSASSLSSTSDDIKSHSSCEVDVKGSHSDNPDGCLSFEESQKSRTPISVNFKEFIQIVREGATKRRSMDKVTAVNAQVESDSYGVRTEKEELVPIHFQPFEDIDQRVVSKHSLSGSSDSVDRTSADTTKEISTSRRSKQSYRRTRNISKRASQNLLNNRSCPNNQSGILPILSAPSEFGSDASTSNSLSGEDLPSSASNTIIEGIVISRSVLHPRKSIVSSSNSCCPYCARVCIDPRSLERHLRACKSKPVNIPVQSFCAEIANKSDAGSATLTGSGAILRKSPSEDELKLSFRERIPCPRCSLLFTGPKFFARHLQMCRGHGEKSSEPLSPSQLRSESLVSPKVASADSGFVVCPNCSARFLRFRYMRKHLLKCLVERQKDTVNLEEGLNSSNTDQKVVTGTSDDPLSPLSRLEQYKTFTCPHCARKFWKEPNMLSHAKRCRAGTKNSLSSRVKELPTPPDSVSSSREQKDNSEKPQIELESNAVDTNTAVSDRQSPVVATVDSDQGIIEQMSADRKSSDDKNTDGSLLSSKPAIQQTLLSSKPAPATADAAQTSGFKSPKKTISAVHEQSTPTERGRRSKIASLVRAGKGNVNSLILRSRLRSHSSTPLSRRRSVLSERSNRRPNKVKYLCSPDLRSPGLRLRIRKSSLENPSRRWRSRSVSSRSSDTASSATIAARIREQRSSRRRSSVNSLEDAQSTVSDATTAPAIAESVSPTVKRQRDSVNKPVKCRYCHRTGFRSARLCSVHERNCSRRKFIVGRRRHTAPGNSITAKDDSLVKMWPCEQCASLFKTRSELRAHRETGCGHTGQSTSLMSCPGCPKNAPGFPTTEALLTHLLSLKAGPGHPYGNHGSLATAAVWPSFLSVPNLGFGCHICGLLLASETRLDKHKRAVHEAWLQDEQEKAISPQKNG</sequence>
<organism evidence="4 5">
    <name type="scientific">Calicophoron daubneyi</name>
    <name type="common">Rumen fluke</name>
    <name type="synonym">Paramphistomum daubneyi</name>
    <dbReference type="NCBI Taxonomy" id="300641"/>
    <lineage>
        <taxon>Eukaryota</taxon>
        <taxon>Metazoa</taxon>
        <taxon>Spiralia</taxon>
        <taxon>Lophotrochozoa</taxon>
        <taxon>Platyhelminthes</taxon>
        <taxon>Trematoda</taxon>
        <taxon>Digenea</taxon>
        <taxon>Plagiorchiida</taxon>
        <taxon>Pronocephalata</taxon>
        <taxon>Paramphistomoidea</taxon>
        <taxon>Paramphistomidae</taxon>
        <taxon>Calicophoron</taxon>
    </lineage>
</organism>
<feature type="compositionally biased region" description="Polar residues" evidence="2">
    <location>
        <begin position="1309"/>
        <end position="1323"/>
    </location>
</feature>
<feature type="compositionally biased region" description="Basic and acidic residues" evidence="2">
    <location>
        <begin position="1085"/>
        <end position="1096"/>
    </location>
</feature>
<feature type="region of interest" description="Disordered" evidence="2">
    <location>
        <begin position="1058"/>
        <end position="1197"/>
    </location>
</feature>
<feature type="region of interest" description="Disordered" evidence="2">
    <location>
        <begin position="728"/>
        <end position="779"/>
    </location>
</feature>
<feature type="compositionally biased region" description="Low complexity" evidence="2">
    <location>
        <begin position="402"/>
        <end position="414"/>
    </location>
</feature>
<feature type="compositionally biased region" description="Polar residues" evidence="2">
    <location>
        <begin position="506"/>
        <end position="548"/>
    </location>
</feature>
<evidence type="ECO:0000313" key="4">
    <source>
        <dbReference type="EMBL" id="CAL5141891.1"/>
    </source>
</evidence>
<dbReference type="GO" id="GO:0008270">
    <property type="term" value="F:zinc ion binding"/>
    <property type="evidence" value="ECO:0007669"/>
    <property type="project" value="UniProtKB-KW"/>
</dbReference>
<comment type="caution">
    <text evidence="4">The sequence shown here is derived from an EMBL/GenBank/DDBJ whole genome shotgun (WGS) entry which is preliminary data.</text>
</comment>
<dbReference type="PROSITE" id="PS00028">
    <property type="entry name" value="ZINC_FINGER_C2H2_1"/>
    <property type="match status" value="1"/>
</dbReference>
<feature type="compositionally biased region" description="Polar residues" evidence="2">
    <location>
        <begin position="1102"/>
        <end position="1113"/>
    </location>
</feature>
<reference evidence="4" key="1">
    <citation type="submission" date="2024-06" db="EMBL/GenBank/DDBJ databases">
        <authorList>
            <person name="Liu X."/>
            <person name="Lenzi L."/>
            <person name="Haldenby T S."/>
            <person name="Uol C."/>
        </authorList>
    </citation>
    <scope>NUCLEOTIDE SEQUENCE</scope>
</reference>
<feature type="domain" description="C2H2-type" evidence="3">
    <location>
        <begin position="1037"/>
        <end position="1065"/>
    </location>
</feature>
<feature type="compositionally biased region" description="Polar residues" evidence="2">
    <location>
        <begin position="766"/>
        <end position="779"/>
    </location>
</feature>
<keyword evidence="1" id="KW-0863">Zinc-finger</keyword>
<feature type="compositionally biased region" description="Polar residues" evidence="2">
    <location>
        <begin position="1143"/>
        <end position="1159"/>
    </location>
</feature>
<feature type="compositionally biased region" description="Basic and acidic residues" evidence="2">
    <location>
        <begin position="628"/>
        <end position="647"/>
    </location>
</feature>
<feature type="region of interest" description="Disordered" evidence="2">
    <location>
        <begin position="173"/>
        <end position="195"/>
    </location>
</feature>
<feature type="region of interest" description="Disordered" evidence="2">
    <location>
        <begin position="337"/>
        <end position="658"/>
    </location>
</feature>
<feature type="compositionally biased region" description="Basic residues" evidence="2">
    <location>
        <begin position="366"/>
        <end position="377"/>
    </location>
</feature>
<keyword evidence="1" id="KW-0862">Zinc</keyword>
<feature type="region of interest" description="Disordered" evidence="2">
    <location>
        <begin position="1221"/>
        <end position="1253"/>
    </location>
</feature>
<dbReference type="InterPro" id="IPR013087">
    <property type="entry name" value="Znf_C2H2_type"/>
</dbReference>
<feature type="compositionally biased region" description="Low complexity" evidence="2">
    <location>
        <begin position="1278"/>
        <end position="1295"/>
    </location>
</feature>
<feature type="compositionally biased region" description="Basic residues" evidence="2">
    <location>
        <begin position="752"/>
        <end position="765"/>
    </location>
</feature>
<feature type="compositionally biased region" description="Basic and acidic residues" evidence="2">
    <location>
        <begin position="736"/>
        <end position="750"/>
    </location>
</feature>
<protein>
    <recommendedName>
        <fullName evidence="3">C2H2-type domain-containing protein</fullName>
    </recommendedName>
</protein>
<feature type="domain" description="C2H2-type" evidence="3">
    <location>
        <begin position="1489"/>
        <end position="1512"/>
    </location>
</feature>
<evidence type="ECO:0000256" key="2">
    <source>
        <dbReference type="SAM" id="MobiDB-lite"/>
    </source>
</evidence>
<dbReference type="PROSITE" id="PS50157">
    <property type="entry name" value="ZINC_FINGER_C2H2_2"/>
    <property type="match status" value="3"/>
</dbReference>
<evidence type="ECO:0000259" key="3">
    <source>
        <dbReference type="PROSITE" id="PS50157"/>
    </source>
</evidence>
<proteinExistence type="predicted"/>
<accession>A0AAV2TZX6</accession>
<feature type="compositionally biased region" description="Polar residues" evidence="2">
    <location>
        <begin position="573"/>
        <end position="583"/>
    </location>
</feature>
<evidence type="ECO:0000313" key="5">
    <source>
        <dbReference type="Proteomes" id="UP001497525"/>
    </source>
</evidence>
<dbReference type="Proteomes" id="UP001497525">
    <property type="component" value="Unassembled WGS sequence"/>
</dbReference>
<feature type="compositionally biased region" description="Basic and acidic residues" evidence="2">
    <location>
        <begin position="1131"/>
        <end position="1142"/>
    </location>
</feature>
<feature type="region of interest" description="Disordered" evidence="2">
    <location>
        <begin position="1268"/>
        <end position="1340"/>
    </location>
</feature>
<evidence type="ECO:0000256" key="1">
    <source>
        <dbReference type="PROSITE-ProRule" id="PRU00042"/>
    </source>
</evidence>
<gene>
    <name evidence="4" type="ORF">CDAUBV1_LOCUS17190</name>
</gene>
<feature type="compositionally biased region" description="Polar residues" evidence="2">
    <location>
        <begin position="385"/>
        <end position="401"/>
    </location>
</feature>
<dbReference type="SMART" id="SM00355">
    <property type="entry name" value="ZnF_C2H2"/>
    <property type="match status" value="7"/>
</dbReference>
<feature type="compositionally biased region" description="Polar residues" evidence="2">
    <location>
        <begin position="175"/>
        <end position="194"/>
    </location>
</feature>